<dbReference type="Proteomes" id="UP000050795">
    <property type="component" value="Unassembled WGS sequence"/>
</dbReference>
<sequence>MEAVICLLIEFHSPAYLHKHYTGLCWNYLIFSIPSTHFHGDRLIRPENIVELDDLRGNESKELKISDNSNTVQYNAYAGMPVNGIQLKGILLPPSPGWPKNRYFTWINYLTYLSAHNDHIRSFSSTRDIISQHNATTFQVNSSSKIANINNPLHQCTNLSTEGIGQAITLNSLPICPSESIFRGVHAFDSVQKHENSSNSSTE</sequence>
<reference evidence="2" key="2">
    <citation type="submission" date="2023-11" db="UniProtKB">
        <authorList>
            <consortium name="WormBaseParasite"/>
        </authorList>
    </citation>
    <scope>IDENTIFICATION</scope>
</reference>
<organism evidence="1 2">
    <name type="scientific">Trichobilharzia regenti</name>
    <name type="common">Nasal bird schistosome</name>
    <dbReference type="NCBI Taxonomy" id="157069"/>
    <lineage>
        <taxon>Eukaryota</taxon>
        <taxon>Metazoa</taxon>
        <taxon>Spiralia</taxon>
        <taxon>Lophotrochozoa</taxon>
        <taxon>Platyhelminthes</taxon>
        <taxon>Trematoda</taxon>
        <taxon>Digenea</taxon>
        <taxon>Strigeidida</taxon>
        <taxon>Schistosomatoidea</taxon>
        <taxon>Schistosomatidae</taxon>
        <taxon>Trichobilharzia</taxon>
    </lineage>
</organism>
<name>A0AA85JFA8_TRIRE</name>
<keyword evidence="1" id="KW-1185">Reference proteome</keyword>
<reference evidence="1" key="1">
    <citation type="submission" date="2022-06" db="EMBL/GenBank/DDBJ databases">
        <authorList>
            <person name="Berger JAMES D."/>
            <person name="Berger JAMES D."/>
        </authorList>
    </citation>
    <scope>NUCLEOTIDE SEQUENCE [LARGE SCALE GENOMIC DNA]</scope>
</reference>
<dbReference type="AlphaFoldDB" id="A0AA85JFA8"/>
<evidence type="ECO:0000313" key="1">
    <source>
        <dbReference type="Proteomes" id="UP000050795"/>
    </source>
</evidence>
<accession>A0AA85JFA8</accession>
<evidence type="ECO:0000313" key="2">
    <source>
        <dbReference type="WBParaSite" id="TREG1_21410.1"/>
    </source>
</evidence>
<dbReference type="WBParaSite" id="TREG1_21410.1">
    <property type="protein sequence ID" value="TREG1_21410.1"/>
    <property type="gene ID" value="TREG1_21410"/>
</dbReference>
<proteinExistence type="predicted"/>
<protein>
    <submittedName>
        <fullName evidence="2">Uncharacterized protein</fullName>
    </submittedName>
</protein>